<dbReference type="SUPFAM" id="SSF55144">
    <property type="entry name" value="LigT-like"/>
    <property type="match status" value="1"/>
</dbReference>
<dbReference type="InterPro" id="IPR009097">
    <property type="entry name" value="Cyclic_Pdiesterase"/>
</dbReference>
<dbReference type="HAMAP" id="MF_03040">
    <property type="entry name" value="USB1"/>
    <property type="match status" value="1"/>
</dbReference>
<dbReference type="EC" id="3.1.4.-" evidence="6"/>
<keyword evidence="3" id="KW-0456">Lyase</keyword>
<evidence type="ECO:0000256" key="2">
    <source>
        <dbReference type="ARBA" id="ARBA00022801"/>
    </source>
</evidence>
<comment type="similarity">
    <text evidence="6">Belongs to the 2H phosphoesterase superfamily. USB1 family.</text>
</comment>
<dbReference type="GO" id="GO:1990838">
    <property type="term" value="F:poly(U)-specific exoribonuclease activity, producing 3' uridine cyclic phosphate ends"/>
    <property type="evidence" value="ECO:0007669"/>
    <property type="project" value="UniProtKB-UniRule"/>
</dbReference>
<dbReference type="GO" id="GO:0034477">
    <property type="term" value="P:U6 snRNA 3'-end processing"/>
    <property type="evidence" value="ECO:0007669"/>
    <property type="project" value="UniProtKB-UniRule"/>
</dbReference>
<evidence type="ECO:0000256" key="1">
    <source>
        <dbReference type="ARBA" id="ARBA00022722"/>
    </source>
</evidence>
<keyword evidence="2 6" id="KW-0378">Hydrolase</keyword>
<dbReference type="PANTHER" id="PTHR13522:SF3">
    <property type="entry name" value="U6 SNRNA PHOSPHODIESTERASE 1"/>
    <property type="match status" value="1"/>
</dbReference>
<keyword evidence="9" id="KW-1185">Reference proteome</keyword>
<reference evidence="8 9" key="1">
    <citation type="submission" date="2024-03" db="EMBL/GenBank/DDBJ databases">
        <title>The genome assembly and annotation of the cricket Gryllus longicercus Weissman &amp; Gray.</title>
        <authorList>
            <person name="Szrajer S."/>
            <person name="Gray D."/>
            <person name="Ylla G."/>
        </authorList>
    </citation>
    <scope>NUCLEOTIDE SEQUENCE [LARGE SCALE GENOMIC DNA]</scope>
    <source>
        <strain evidence="8">DAG 2021-001</strain>
        <tissue evidence="8">Whole body minus gut</tissue>
    </source>
</reference>
<proteinExistence type="inferred from homology"/>
<comment type="subcellular location">
    <subcellularLocation>
        <location evidence="6">Nucleus</location>
    </subcellularLocation>
</comment>
<evidence type="ECO:0000256" key="6">
    <source>
        <dbReference type="HAMAP-Rule" id="MF_03040"/>
    </source>
</evidence>
<comment type="caution">
    <text evidence="8">The sequence shown here is derived from an EMBL/GenBank/DDBJ whole genome shotgun (WGS) entry which is preliminary data.</text>
</comment>
<dbReference type="EMBL" id="JAZDUA010000085">
    <property type="protein sequence ID" value="KAK7868853.1"/>
    <property type="molecule type" value="Genomic_DNA"/>
</dbReference>
<feature type="region of interest" description="Disordered" evidence="7">
    <location>
        <begin position="65"/>
        <end position="84"/>
    </location>
</feature>
<sequence>MAVPSKSALSLLKDYDGSESSEEEVTETSSSRKRSASKQWLPSNHKKSNISGVERLPLPSLLKLSQDSQNPLTNDPELHDGRIRSFPHERGNWATYIYIPYKMTPSVEAFMDVVVSRLTNFNLKPVSDFHISLTKTVILRHHWIDLFVKSVQERTKTIPRFQISFGSVKIYCNETRTRTFVGLEISEGLEELKRSINVLDKCLAEFNLPPYYQDPSFHLSIGWVVGDAEEQMTTVLPQLDISFKQFIFANAAQWAFPVTQFLCKTGNKFFAFQLVS</sequence>
<dbReference type="GO" id="GO:0016829">
    <property type="term" value="F:lyase activity"/>
    <property type="evidence" value="ECO:0007669"/>
    <property type="project" value="UniProtKB-KW"/>
</dbReference>
<evidence type="ECO:0000313" key="9">
    <source>
        <dbReference type="Proteomes" id="UP001378592"/>
    </source>
</evidence>
<dbReference type="GO" id="GO:0005634">
    <property type="term" value="C:nucleus"/>
    <property type="evidence" value="ECO:0007669"/>
    <property type="project" value="UniProtKB-SubCell"/>
</dbReference>
<accession>A0AAN9VRH3</accession>
<dbReference type="PANTHER" id="PTHR13522">
    <property type="entry name" value="U6 SNRNA PHOSPHODIESTERASE 1"/>
    <property type="match status" value="1"/>
</dbReference>
<feature type="active site" description="Proton donor/acceptor" evidence="6">
    <location>
        <position position="218"/>
    </location>
</feature>
<evidence type="ECO:0000313" key="8">
    <source>
        <dbReference type="EMBL" id="KAK7868853.1"/>
    </source>
</evidence>
<protein>
    <recommendedName>
        <fullName evidence="6">U6 snRNA phosphodiesterase</fullName>
        <ecNumber evidence="6">3.1.4.-</ecNumber>
    </recommendedName>
</protein>
<keyword evidence="1 6" id="KW-0540">Nuclease</keyword>
<dbReference type="Gene3D" id="3.90.1140.10">
    <property type="entry name" value="Cyclic phosphodiesterase"/>
    <property type="match status" value="1"/>
</dbReference>
<feature type="active site" description="Proton donor/acceptor" evidence="6">
    <location>
        <position position="130"/>
    </location>
</feature>
<comment type="function">
    <text evidence="6">Phosphodiesterase responsible for the U6 snRNA 3' end processing. Acts as an exoribonuclease (RNase) responsible for trimming the poly(U) tract of the last nucleotides in the pre-U6 snRNA molecule, leading to the formation of mature U6 snRNA.</text>
</comment>
<dbReference type="AlphaFoldDB" id="A0AAN9VRH3"/>
<dbReference type="Proteomes" id="UP001378592">
    <property type="component" value="Unassembled WGS sequence"/>
</dbReference>
<feature type="region of interest" description="Disordered" evidence="7">
    <location>
        <begin position="1"/>
        <end position="51"/>
    </location>
</feature>
<organism evidence="8 9">
    <name type="scientific">Gryllus longicercus</name>
    <dbReference type="NCBI Taxonomy" id="2509291"/>
    <lineage>
        <taxon>Eukaryota</taxon>
        <taxon>Metazoa</taxon>
        <taxon>Ecdysozoa</taxon>
        <taxon>Arthropoda</taxon>
        <taxon>Hexapoda</taxon>
        <taxon>Insecta</taxon>
        <taxon>Pterygota</taxon>
        <taxon>Neoptera</taxon>
        <taxon>Polyneoptera</taxon>
        <taxon>Orthoptera</taxon>
        <taxon>Ensifera</taxon>
        <taxon>Gryllidea</taxon>
        <taxon>Grylloidea</taxon>
        <taxon>Gryllidae</taxon>
        <taxon>Gryllinae</taxon>
        <taxon>Gryllus</taxon>
    </lineage>
</organism>
<evidence type="ECO:0000256" key="5">
    <source>
        <dbReference type="ARBA" id="ARBA00029300"/>
    </source>
</evidence>
<comment type="catalytic activity">
    <reaction evidence="5">
        <text>a 3'-end uridylyl-uridine-RNA = a 3'-end 2',3'-cyclophospho-uridine-RNA + uridine</text>
        <dbReference type="Rhea" id="RHEA:46052"/>
        <dbReference type="Rhea" id="RHEA-COMP:17384"/>
        <dbReference type="Rhea" id="RHEA-COMP:17385"/>
        <dbReference type="ChEBI" id="CHEBI:16704"/>
        <dbReference type="ChEBI" id="CHEBI:85643"/>
        <dbReference type="ChEBI" id="CHEBI:85644"/>
    </reaction>
    <physiologicalReaction direction="left-to-right" evidence="5">
        <dbReference type="Rhea" id="RHEA:46053"/>
    </physiologicalReaction>
</comment>
<name>A0AAN9VRH3_9ORTH</name>
<evidence type="ECO:0000256" key="3">
    <source>
        <dbReference type="ARBA" id="ARBA00023239"/>
    </source>
</evidence>
<dbReference type="InterPro" id="IPR027521">
    <property type="entry name" value="Usb1"/>
</dbReference>
<dbReference type="Pfam" id="PF09749">
    <property type="entry name" value="HVSL"/>
    <property type="match status" value="1"/>
</dbReference>
<evidence type="ECO:0000256" key="4">
    <source>
        <dbReference type="ARBA" id="ARBA00023242"/>
    </source>
</evidence>
<feature type="compositionally biased region" description="Acidic residues" evidence="7">
    <location>
        <begin position="17"/>
        <end position="26"/>
    </location>
</feature>
<evidence type="ECO:0000256" key="7">
    <source>
        <dbReference type="SAM" id="MobiDB-lite"/>
    </source>
</evidence>
<gene>
    <name evidence="8" type="ORF">R5R35_014180</name>
</gene>
<keyword evidence="4 6" id="KW-0539">Nucleus</keyword>